<dbReference type="InterPro" id="IPR006311">
    <property type="entry name" value="TAT_signal"/>
</dbReference>
<protein>
    <recommendedName>
        <fullName evidence="4">Tat pathway signal sequence domain protein</fullName>
    </recommendedName>
</protein>
<comment type="caution">
    <text evidence="2">The sequence shown here is derived from an EMBL/GenBank/DDBJ whole genome shotgun (WGS) entry which is preliminary data.</text>
</comment>
<dbReference type="EMBL" id="JAZEWV010000001">
    <property type="protein sequence ID" value="MEE4540373.1"/>
    <property type="molecule type" value="Genomic_DNA"/>
</dbReference>
<sequence length="540" mass="58833">MSEEVPQPSGMPRRRLLMSGTATALAAGAVTLGTGAATASAQSPTAAAAPSLRDGTRLTGPAARGRGSAGGRRGRTRFGIGYETWYGEKNINQFGTTEAEPLLGRYDSSDPKVIKQHAQWILWAGYDFILLDWSNNLGGNWDSGTAEKIMAGTDAVLDVYAGLKKRPQVALLLGLDNGTAGESANWKAQIDRIKTRYLADPKLRPLFLEYDGKPLLNVYTGARWTEPPTWDDPDFTVRYMGAFREIVLNPGGAWSWIDRAPYANGESTPVSDFSHGLQGWTADPAWKVATMSVNAAYPGVPDIQFVSTRPAEGAAQQTGTLTSDPFVLTQDVVSFNAIGTDPAAHITAATPDPGGRNLYYLKDAATGEVLRWAEPPGTDTYFMVRQWNVVELKGRKVVFEVVSNRTEGPPVGWIGFFGLQQQRAEMVTAAASLGGNEYYGSYGNWDAQNRMSGATLIRQVQGVYDYEPELALVQQWNEFGAPDQFSVAGSNDIEPTKVTRLDGPNSDGWGFYYLNLARELIDQYRAGRTTPQVLLDSRYP</sequence>
<gene>
    <name evidence="2" type="ORF">V2S66_00130</name>
</gene>
<dbReference type="Gene3D" id="3.20.20.80">
    <property type="entry name" value="Glycosidases"/>
    <property type="match status" value="1"/>
</dbReference>
<organism evidence="2 3">
    <name type="scientific">Actinacidiphila polyblastidii</name>
    <dbReference type="NCBI Taxonomy" id="3110430"/>
    <lineage>
        <taxon>Bacteria</taxon>
        <taxon>Bacillati</taxon>
        <taxon>Actinomycetota</taxon>
        <taxon>Actinomycetes</taxon>
        <taxon>Kitasatosporales</taxon>
        <taxon>Streptomycetaceae</taxon>
        <taxon>Actinacidiphila</taxon>
    </lineage>
</organism>
<accession>A0ABU7P3Y2</accession>
<proteinExistence type="predicted"/>
<keyword evidence="3" id="KW-1185">Reference proteome</keyword>
<evidence type="ECO:0000313" key="3">
    <source>
        <dbReference type="Proteomes" id="UP001344658"/>
    </source>
</evidence>
<feature type="region of interest" description="Disordered" evidence="1">
    <location>
        <begin position="40"/>
        <end position="75"/>
    </location>
</feature>
<name>A0ABU7P3Y2_9ACTN</name>
<evidence type="ECO:0008006" key="4">
    <source>
        <dbReference type="Google" id="ProtNLM"/>
    </source>
</evidence>
<evidence type="ECO:0000256" key="1">
    <source>
        <dbReference type="SAM" id="MobiDB-lite"/>
    </source>
</evidence>
<feature type="compositionally biased region" description="Low complexity" evidence="1">
    <location>
        <begin position="40"/>
        <end position="51"/>
    </location>
</feature>
<dbReference type="RefSeq" id="WP_330792032.1">
    <property type="nucleotide sequence ID" value="NZ_JAZEWV010000001.1"/>
</dbReference>
<dbReference type="PROSITE" id="PS51318">
    <property type="entry name" value="TAT"/>
    <property type="match status" value="1"/>
</dbReference>
<reference evidence="2 3" key="1">
    <citation type="submission" date="2023-12" db="EMBL/GenBank/DDBJ databases">
        <title>Streptomyces sp. V4-01.</title>
        <authorList>
            <person name="Somphong A."/>
            <person name="Phongsopitanun W."/>
        </authorList>
    </citation>
    <scope>NUCLEOTIDE SEQUENCE [LARGE SCALE GENOMIC DNA]</scope>
    <source>
        <strain evidence="2 3">V4-01</strain>
    </source>
</reference>
<evidence type="ECO:0000313" key="2">
    <source>
        <dbReference type="EMBL" id="MEE4540373.1"/>
    </source>
</evidence>
<dbReference type="Proteomes" id="UP001344658">
    <property type="component" value="Unassembled WGS sequence"/>
</dbReference>